<proteinExistence type="predicted"/>
<accession>A0A8C1JLG0</accession>
<feature type="domain" description="Plexin cytoplasmic RhoGTPase-binding" evidence="2">
    <location>
        <begin position="2"/>
        <end position="33"/>
    </location>
</feature>
<dbReference type="GO" id="GO:0008360">
    <property type="term" value="P:regulation of cell shape"/>
    <property type="evidence" value="ECO:0007669"/>
    <property type="project" value="TreeGrafter"/>
</dbReference>
<dbReference type="GO" id="GO:0030334">
    <property type="term" value="P:regulation of cell migration"/>
    <property type="evidence" value="ECO:0007669"/>
    <property type="project" value="TreeGrafter"/>
</dbReference>
<dbReference type="GO" id="GO:0002116">
    <property type="term" value="C:semaphorin receptor complex"/>
    <property type="evidence" value="ECO:0007669"/>
    <property type="project" value="TreeGrafter"/>
</dbReference>
<evidence type="ECO:0000259" key="1">
    <source>
        <dbReference type="Pfam" id="PF08337"/>
    </source>
</evidence>
<evidence type="ECO:0000313" key="3">
    <source>
        <dbReference type="Ensembl" id="ENSCCRP00010033288.1"/>
    </source>
</evidence>
<protein>
    <recommendedName>
        <fullName evidence="5">Plexin cytoplasmic RasGAP domain-containing protein</fullName>
    </recommendedName>
</protein>
<dbReference type="InterPro" id="IPR031148">
    <property type="entry name" value="Plexin"/>
</dbReference>
<dbReference type="InterPro" id="IPR008936">
    <property type="entry name" value="Rho_GTPase_activation_prot"/>
</dbReference>
<dbReference type="Ensembl" id="ENSCCRT00010036503.1">
    <property type="protein sequence ID" value="ENSCCRP00010033288.1"/>
    <property type="gene ID" value="ENSCCRG00010014142.1"/>
</dbReference>
<reference evidence="3" key="2">
    <citation type="submission" date="2025-09" db="UniProtKB">
        <authorList>
            <consortium name="Ensembl"/>
        </authorList>
    </citation>
    <scope>IDENTIFICATION</scope>
</reference>
<dbReference type="Gene3D" id="1.10.506.10">
    <property type="entry name" value="GTPase Activation - p120gap, domain 1"/>
    <property type="match status" value="1"/>
</dbReference>
<dbReference type="GO" id="GO:0050772">
    <property type="term" value="P:positive regulation of axonogenesis"/>
    <property type="evidence" value="ECO:0007669"/>
    <property type="project" value="TreeGrafter"/>
</dbReference>
<dbReference type="PANTHER" id="PTHR22625:SF4">
    <property type="entry name" value="PLEXIN-C1"/>
    <property type="match status" value="1"/>
</dbReference>
<evidence type="ECO:0000313" key="4">
    <source>
        <dbReference type="Proteomes" id="UP000694427"/>
    </source>
</evidence>
<dbReference type="GO" id="GO:0007162">
    <property type="term" value="P:negative regulation of cell adhesion"/>
    <property type="evidence" value="ECO:0007669"/>
    <property type="project" value="TreeGrafter"/>
</dbReference>
<dbReference type="GO" id="GO:0017154">
    <property type="term" value="F:semaphorin receptor activity"/>
    <property type="evidence" value="ECO:0007669"/>
    <property type="project" value="InterPro"/>
</dbReference>
<evidence type="ECO:0008006" key="5">
    <source>
        <dbReference type="Google" id="ProtNLM"/>
    </source>
</evidence>
<dbReference type="GO" id="GO:0005886">
    <property type="term" value="C:plasma membrane"/>
    <property type="evidence" value="ECO:0007669"/>
    <property type="project" value="TreeGrafter"/>
</dbReference>
<dbReference type="AlphaFoldDB" id="A0A8C1JLG0"/>
<dbReference type="InterPro" id="IPR013548">
    <property type="entry name" value="Plexin_cytoplasmic_RasGAP_dom"/>
</dbReference>
<evidence type="ECO:0000259" key="2">
    <source>
        <dbReference type="Pfam" id="PF20170"/>
    </source>
</evidence>
<dbReference type="Pfam" id="PF08337">
    <property type="entry name" value="Plexin_cytopl"/>
    <property type="match status" value="1"/>
</dbReference>
<dbReference type="Gene3D" id="3.10.20.90">
    <property type="entry name" value="Phosphatidylinositol 3-kinase Catalytic Subunit, Chain A, domain 1"/>
    <property type="match status" value="1"/>
</dbReference>
<dbReference type="SUPFAM" id="SSF48350">
    <property type="entry name" value="GTPase activation domain, GAP"/>
    <property type="match status" value="1"/>
</dbReference>
<name>A0A8C1JLG0_CYPCA</name>
<keyword evidence="4" id="KW-1185">Reference proteome</keyword>
<reference evidence="3" key="1">
    <citation type="submission" date="2025-08" db="UniProtKB">
        <authorList>
            <consortium name="Ensembl"/>
        </authorList>
    </citation>
    <scope>IDENTIFICATION</scope>
</reference>
<sequence length="326" mass="38000">MLQEVDESSEIRGNVTMLNTLKHYKVGDGSCIKVITRNVHAPLRSQSSVKDDENFAVKYFHLVDPEIDTDLSAHPEKKALKFKEMYLTKLLSTKVAVHSFVENLFRSIWGLPNSRAPMAIKYFFDFLDVQAERKKISDPDVLHIWKTNSVPLRFWVNILKNPDFVFSDLEKTPHLDGCLSVIAQAFMDSFSLAEQHLDKHSPTNKLLYGKDIPQYKQEVKSYYKLVKDQSSISSQEFKIFLQEESKKHQNEFNESVALRELCKFMLRYFTKVRILRSHRTSTLSCICGSFTEVSQDFLAHQSHRNSIKETYFATRMKCNKHFHILF</sequence>
<dbReference type="PANTHER" id="PTHR22625">
    <property type="entry name" value="PLEXIN"/>
    <property type="match status" value="1"/>
</dbReference>
<feature type="domain" description="Plexin cytoplasmic RasGAP" evidence="1">
    <location>
        <begin position="37"/>
        <end position="271"/>
    </location>
</feature>
<dbReference type="Proteomes" id="UP000694427">
    <property type="component" value="Unplaced"/>
</dbReference>
<dbReference type="Pfam" id="PF20170">
    <property type="entry name" value="Plexin_RBD"/>
    <property type="match status" value="1"/>
</dbReference>
<organism evidence="3 4">
    <name type="scientific">Cyprinus carpio</name>
    <name type="common">Common carp</name>
    <dbReference type="NCBI Taxonomy" id="7962"/>
    <lineage>
        <taxon>Eukaryota</taxon>
        <taxon>Metazoa</taxon>
        <taxon>Chordata</taxon>
        <taxon>Craniata</taxon>
        <taxon>Vertebrata</taxon>
        <taxon>Euteleostomi</taxon>
        <taxon>Actinopterygii</taxon>
        <taxon>Neopterygii</taxon>
        <taxon>Teleostei</taxon>
        <taxon>Ostariophysi</taxon>
        <taxon>Cypriniformes</taxon>
        <taxon>Cyprinidae</taxon>
        <taxon>Cyprininae</taxon>
        <taxon>Cyprinus</taxon>
    </lineage>
</organism>
<dbReference type="InterPro" id="IPR046800">
    <property type="entry name" value="Plexin_RBD"/>
</dbReference>